<name>A0A816FQ95_9BILA</name>
<proteinExistence type="predicted"/>
<dbReference type="Proteomes" id="UP000663834">
    <property type="component" value="Unassembled WGS sequence"/>
</dbReference>
<keyword evidence="3" id="KW-0677">Repeat</keyword>
<protein>
    <recommendedName>
        <fullName evidence="4">F-box domain-containing protein</fullName>
    </recommendedName>
</protein>
<feature type="domain" description="F-box" evidence="4">
    <location>
        <begin position="3"/>
        <end position="62"/>
    </location>
</feature>
<dbReference type="GO" id="GO:0006913">
    <property type="term" value="P:nucleocytoplasmic transport"/>
    <property type="evidence" value="ECO:0007669"/>
    <property type="project" value="TreeGrafter"/>
</dbReference>
<dbReference type="GO" id="GO:0005829">
    <property type="term" value="C:cytosol"/>
    <property type="evidence" value="ECO:0007669"/>
    <property type="project" value="TreeGrafter"/>
</dbReference>
<dbReference type="EMBL" id="CAJNOW010018319">
    <property type="protein sequence ID" value="CAF1664369.1"/>
    <property type="molecule type" value="Genomic_DNA"/>
</dbReference>
<evidence type="ECO:0000256" key="1">
    <source>
        <dbReference type="ARBA" id="ARBA00022468"/>
    </source>
</evidence>
<evidence type="ECO:0000256" key="2">
    <source>
        <dbReference type="ARBA" id="ARBA00022614"/>
    </source>
</evidence>
<dbReference type="OrthoDB" id="272549at2759"/>
<keyword evidence="2" id="KW-0433">Leucine-rich repeat</keyword>
<organism evidence="6 7">
    <name type="scientific">Rotaria magnacalcarata</name>
    <dbReference type="NCBI Taxonomy" id="392030"/>
    <lineage>
        <taxon>Eukaryota</taxon>
        <taxon>Metazoa</taxon>
        <taxon>Spiralia</taxon>
        <taxon>Gnathifera</taxon>
        <taxon>Rotifera</taxon>
        <taxon>Eurotatoria</taxon>
        <taxon>Bdelloidea</taxon>
        <taxon>Philodinida</taxon>
        <taxon>Philodinidae</taxon>
        <taxon>Rotaria</taxon>
    </lineage>
</organism>
<comment type="caution">
    <text evidence="6">The sequence shown here is derived from an EMBL/GenBank/DDBJ whole genome shotgun (WGS) entry which is preliminary data.</text>
</comment>
<dbReference type="Pfam" id="PF13516">
    <property type="entry name" value="LRR_6"/>
    <property type="match status" value="6"/>
</dbReference>
<reference evidence="6" key="1">
    <citation type="submission" date="2021-02" db="EMBL/GenBank/DDBJ databases">
        <authorList>
            <person name="Nowell W R."/>
        </authorList>
    </citation>
    <scope>NUCLEOTIDE SEQUENCE</scope>
</reference>
<evidence type="ECO:0000259" key="4">
    <source>
        <dbReference type="PROSITE" id="PS50181"/>
    </source>
</evidence>
<dbReference type="Gene3D" id="3.80.10.10">
    <property type="entry name" value="Ribonuclease Inhibitor"/>
    <property type="match status" value="3"/>
</dbReference>
<dbReference type="SUPFAM" id="SSF52047">
    <property type="entry name" value="RNI-like"/>
    <property type="match status" value="1"/>
</dbReference>
<evidence type="ECO:0000313" key="5">
    <source>
        <dbReference type="EMBL" id="CAF1147202.1"/>
    </source>
</evidence>
<sequence>MVHASLDGLPVELLHRIFDFCDIQTVLISIGYVCRQLYAISNSYNRLKLKYDSSSEHYFKRIYRRVRPENVISLIINNDDTKNDRIRQFVTFFGTCRFALMASLTLNCSDHTQLEHFLKHVECGSLNLLVIKSDTPNIKTNWTIALRAITQFQVRKLEFYHDLDYQIGAAQWLFQYKLEHLTILKCLFQEYVAIIQHFPNLRTLVMRDCIVHNNEGTMGALSHLTYASALKSLIIEQCSLSMIVLESLLSFTPTLLTLKFGFEEQMFDSICDGYSWKRLIETKLTSLEQFEFIAFRSFSDANNTHFTSLKSIIASFQTGFWLKEKHWTFTCDYIFRSNQIRLYTTPTKLTNSNQTIRYEIMSTDGIHRFTQRPINKTSDDCTEETITALNLCDHRIGNREVHYLADALQHNTVLTKLDLSLNHITDTDVQYLAAALQNNATLESLSLRSNQIRNQGARYLAASLRSNKTLKSLDLYKNQIGDEGAKALADALITNTTCNSLNLDHNLTTYCVTVGAAVKIRNNQTLALYKHPIGERDIQCLTNALQNSMILTTLDLYKNGLGDNGVKYLADALEHNTTLIQLHVRWNQIGDVGAHYLAHAIGNNKQLISLDLWHNEIRDKGVHHLADALRYNMTLTTLNLRSNKITTTGAQHFLNTLQNNQTLTTIYFDRNKALQSEPNKSMEDYRIQWIN</sequence>
<dbReference type="SUPFAM" id="SSF81383">
    <property type="entry name" value="F-box domain"/>
    <property type="match status" value="1"/>
</dbReference>
<dbReference type="PANTHER" id="PTHR24113:SF12">
    <property type="entry name" value="RAN GTPASE-ACTIVATING PROTEIN 1"/>
    <property type="match status" value="1"/>
</dbReference>
<dbReference type="GO" id="GO:0005634">
    <property type="term" value="C:nucleus"/>
    <property type="evidence" value="ECO:0007669"/>
    <property type="project" value="TreeGrafter"/>
</dbReference>
<evidence type="ECO:0000313" key="6">
    <source>
        <dbReference type="EMBL" id="CAF1664369.1"/>
    </source>
</evidence>
<dbReference type="GO" id="GO:0048471">
    <property type="term" value="C:perinuclear region of cytoplasm"/>
    <property type="evidence" value="ECO:0007669"/>
    <property type="project" value="TreeGrafter"/>
</dbReference>
<gene>
    <name evidence="5" type="ORF">CJN711_LOCUS9347</name>
    <name evidence="6" type="ORF">KQP761_LOCUS32771</name>
</gene>
<keyword evidence="1" id="KW-0343">GTPase activation</keyword>
<dbReference type="PANTHER" id="PTHR24113">
    <property type="entry name" value="RAN GTPASE-ACTIVATING PROTEIN 1"/>
    <property type="match status" value="1"/>
</dbReference>
<dbReference type="InterPro" id="IPR001611">
    <property type="entry name" value="Leu-rich_rpt"/>
</dbReference>
<evidence type="ECO:0000313" key="7">
    <source>
        <dbReference type="Proteomes" id="UP000663834"/>
    </source>
</evidence>
<dbReference type="Proteomes" id="UP000663855">
    <property type="component" value="Unassembled WGS sequence"/>
</dbReference>
<dbReference type="InterPro" id="IPR001810">
    <property type="entry name" value="F-box_dom"/>
</dbReference>
<dbReference type="EMBL" id="CAJNOV010003596">
    <property type="protein sequence ID" value="CAF1147202.1"/>
    <property type="molecule type" value="Genomic_DNA"/>
</dbReference>
<dbReference type="Pfam" id="PF00646">
    <property type="entry name" value="F-box"/>
    <property type="match status" value="1"/>
</dbReference>
<dbReference type="InterPro" id="IPR027038">
    <property type="entry name" value="RanGap"/>
</dbReference>
<evidence type="ECO:0000256" key="3">
    <source>
        <dbReference type="ARBA" id="ARBA00022737"/>
    </source>
</evidence>
<dbReference type="CDD" id="cd09917">
    <property type="entry name" value="F-box_SF"/>
    <property type="match status" value="1"/>
</dbReference>
<dbReference type="SMART" id="SM00368">
    <property type="entry name" value="LRR_RI"/>
    <property type="match status" value="7"/>
</dbReference>
<dbReference type="AlphaFoldDB" id="A0A816FQ95"/>
<accession>A0A816FQ95</accession>
<dbReference type="PROSITE" id="PS50181">
    <property type="entry name" value="FBOX"/>
    <property type="match status" value="1"/>
</dbReference>
<dbReference type="InterPro" id="IPR036047">
    <property type="entry name" value="F-box-like_dom_sf"/>
</dbReference>
<dbReference type="GO" id="GO:0005096">
    <property type="term" value="F:GTPase activator activity"/>
    <property type="evidence" value="ECO:0007669"/>
    <property type="project" value="UniProtKB-KW"/>
</dbReference>
<dbReference type="GO" id="GO:0031267">
    <property type="term" value="F:small GTPase binding"/>
    <property type="evidence" value="ECO:0007669"/>
    <property type="project" value="TreeGrafter"/>
</dbReference>
<dbReference type="InterPro" id="IPR032675">
    <property type="entry name" value="LRR_dom_sf"/>
</dbReference>